<evidence type="ECO:0000259" key="1">
    <source>
        <dbReference type="Pfam" id="PF07589"/>
    </source>
</evidence>
<evidence type="ECO:0000313" key="3">
    <source>
        <dbReference type="Proteomes" id="UP000621799"/>
    </source>
</evidence>
<evidence type="ECO:0000313" key="2">
    <source>
        <dbReference type="EMBL" id="MBE9041308.1"/>
    </source>
</evidence>
<keyword evidence="3" id="KW-1185">Reference proteome</keyword>
<accession>A0A928VZX4</accession>
<dbReference type="Pfam" id="PF07589">
    <property type="entry name" value="PEP-CTERM"/>
    <property type="match status" value="1"/>
</dbReference>
<proteinExistence type="predicted"/>
<comment type="caution">
    <text evidence="2">The sequence shown here is derived from an EMBL/GenBank/DDBJ whole genome shotgun (WGS) entry which is preliminary data.</text>
</comment>
<dbReference type="RefSeq" id="WP_264321524.1">
    <property type="nucleotide sequence ID" value="NZ_JADEXN010000177.1"/>
</dbReference>
<name>A0A928VZX4_9CYAN</name>
<feature type="domain" description="Ice-binding protein C-terminal" evidence="1">
    <location>
        <begin position="151"/>
        <end position="172"/>
    </location>
</feature>
<organism evidence="2 3">
    <name type="scientific">Zarconia navalis LEGE 11467</name>
    <dbReference type="NCBI Taxonomy" id="1828826"/>
    <lineage>
        <taxon>Bacteria</taxon>
        <taxon>Bacillati</taxon>
        <taxon>Cyanobacteriota</taxon>
        <taxon>Cyanophyceae</taxon>
        <taxon>Oscillatoriophycideae</taxon>
        <taxon>Oscillatoriales</taxon>
        <taxon>Oscillatoriales incertae sedis</taxon>
        <taxon>Zarconia</taxon>
        <taxon>Zarconia navalis</taxon>
    </lineage>
</organism>
<reference evidence="2" key="1">
    <citation type="submission" date="2020-10" db="EMBL/GenBank/DDBJ databases">
        <authorList>
            <person name="Castelo-Branco R."/>
            <person name="Eusebio N."/>
            <person name="Adriana R."/>
            <person name="Vieira A."/>
            <person name="Brugerolle De Fraissinette N."/>
            <person name="Rezende De Castro R."/>
            <person name="Schneider M.P."/>
            <person name="Vasconcelos V."/>
            <person name="Leao P.N."/>
        </authorList>
    </citation>
    <scope>NUCLEOTIDE SEQUENCE</scope>
    <source>
        <strain evidence="2">LEGE 11467</strain>
    </source>
</reference>
<dbReference type="InterPro" id="IPR013424">
    <property type="entry name" value="Ice-binding_C"/>
</dbReference>
<dbReference type="AlphaFoldDB" id="A0A928VZX4"/>
<dbReference type="Proteomes" id="UP000621799">
    <property type="component" value="Unassembled WGS sequence"/>
</dbReference>
<dbReference type="EMBL" id="JADEXN010000177">
    <property type="protein sequence ID" value="MBE9041308.1"/>
    <property type="molecule type" value="Genomic_DNA"/>
</dbReference>
<protein>
    <submittedName>
        <fullName evidence="2">PEP-CTERM sorting domain-containing protein</fullName>
    </submittedName>
</protein>
<sequence length="180" mass="20350">MNTNTYMNQREDPGKTKQLTSTLRKQHAQTDYLQTLHHRYRNRLTKLVKTAPKLAIALTALLSEPAPVQAASFDFTYAPGTTLEQMLGFEVAANVWSNFLVDDANVNLFVEVVDWYKLPPFVVGGSWQSGLWQEFRWQTLPTEAMQANTQSVPEPTSTTGLLGVGLLSFGLRLKHQRRQL</sequence>
<gene>
    <name evidence="2" type="ORF">IQ235_11005</name>
</gene>